<dbReference type="OrthoDB" id="10262609at2759"/>
<evidence type="ECO:0000313" key="3">
    <source>
        <dbReference type="EMBL" id="OSD08146.1"/>
    </source>
</evidence>
<evidence type="ECO:0000256" key="2">
    <source>
        <dbReference type="SAM" id="MobiDB-lite"/>
    </source>
</evidence>
<feature type="compositionally biased region" description="Low complexity" evidence="2">
    <location>
        <begin position="419"/>
        <end position="450"/>
    </location>
</feature>
<dbReference type="EMBL" id="KZ084087">
    <property type="protein sequence ID" value="OSD08146.1"/>
    <property type="molecule type" value="Genomic_DNA"/>
</dbReference>
<feature type="binding site" evidence="1">
    <location>
        <position position="115"/>
    </location>
    <ligand>
        <name>Zn(2+)</name>
        <dbReference type="ChEBI" id="CHEBI:29105"/>
    </ligand>
</feature>
<keyword evidence="1" id="KW-0479">Metal-binding</keyword>
<sequence>MTVAIQRPLKGSRISTFYPVKTLPPISALDSAFQLQEYISLLIRLDVHNVQRIVSIPGKEDDGSENGGSKGEDKDGDKDNANGVNVDPACWVYEHLRRVAQDLSHPLITMLQQECTRQTCPEMKAGEWLYLCVAHGNEGAMEQCCAIDYILHTLDSATALLNSPRAFPSRLSVPGTSHRHFTSLCRRLGRIFAHAYFHHREVFEQAEAESSLYARFLALVKRFELVPLEFLVIPPRMEGRAEAVEPPRLMGASLEPRKDADSGRAEGSGSPWSAAQEGGFRGTRGKSPPGPAGQTRNESPRKFGRARTDTMVYSEAFSVAEELAKGDLSEVDIDREIAAERAAAAAGTAELYVPPVPATVSAEPVGQSEEPHEPKEEQQSSSPPPEASSETSAEKEEQDTEPGPSSEAAEEDAPKPAADEPSPAEPEASDTSEAQAPSEEPSSAVVEETTAPAPEPVDEPEHSAEPSIEEADAAAETKTEEPSAPPEESEAAPPSAPAEEPSTTAEPAEEVEAEASPADASAASAASEVPEETPAAPESAGEPEEETKAEESSEQTDAPEDAAVTATKTEEESPESKEPATEEVKEDSSAQEAPAAES</sequence>
<organism evidence="3 4">
    <name type="scientific">Trametes coccinea (strain BRFM310)</name>
    <name type="common">Pycnoporus coccineus</name>
    <dbReference type="NCBI Taxonomy" id="1353009"/>
    <lineage>
        <taxon>Eukaryota</taxon>
        <taxon>Fungi</taxon>
        <taxon>Dikarya</taxon>
        <taxon>Basidiomycota</taxon>
        <taxon>Agaricomycotina</taxon>
        <taxon>Agaricomycetes</taxon>
        <taxon>Polyporales</taxon>
        <taxon>Polyporaceae</taxon>
        <taxon>Trametes</taxon>
    </lineage>
</organism>
<evidence type="ECO:0000313" key="4">
    <source>
        <dbReference type="Proteomes" id="UP000193067"/>
    </source>
</evidence>
<feature type="binding site" evidence="1">
    <location>
        <position position="120"/>
    </location>
    <ligand>
        <name>Zn(2+)</name>
        <dbReference type="ChEBI" id="CHEBI:29105"/>
    </ligand>
</feature>
<keyword evidence="1" id="KW-0862">Zinc</keyword>
<accession>A0A1Y2J446</accession>
<dbReference type="InterPro" id="IPR005301">
    <property type="entry name" value="MOB_kinase_act_fam"/>
</dbReference>
<dbReference type="Pfam" id="PF03637">
    <property type="entry name" value="Mob1_phocein"/>
    <property type="match status" value="1"/>
</dbReference>
<feature type="binding site" evidence="1">
    <location>
        <position position="199"/>
    </location>
    <ligand>
        <name>Zn(2+)</name>
        <dbReference type="ChEBI" id="CHEBI:29105"/>
    </ligand>
</feature>
<keyword evidence="4" id="KW-1185">Reference proteome</keyword>
<feature type="compositionally biased region" description="Basic and acidic residues" evidence="2">
    <location>
        <begin position="568"/>
        <end position="588"/>
    </location>
</feature>
<feature type="compositionally biased region" description="Basic and acidic residues" evidence="2">
    <location>
        <begin position="255"/>
        <end position="264"/>
    </location>
</feature>
<proteinExistence type="predicted"/>
<name>A0A1Y2J446_TRAC3</name>
<feature type="compositionally biased region" description="Acidic residues" evidence="2">
    <location>
        <begin position="541"/>
        <end position="560"/>
    </location>
</feature>
<dbReference type="InterPro" id="IPR036703">
    <property type="entry name" value="MOB_kinase_act_sf"/>
</dbReference>
<dbReference type="SMART" id="SM01388">
    <property type="entry name" value="Mob1_phocein"/>
    <property type="match status" value="1"/>
</dbReference>
<feature type="compositionally biased region" description="Low complexity" evidence="2">
    <location>
        <begin position="514"/>
        <end position="540"/>
    </location>
</feature>
<feature type="compositionally biased region" description="Low complexity" evidence="2">
    <location>
        <begin position="491"/>
        <end position="506"/>
    </location>
</feature>
<dbReference type="AlphaFoldDB" id="A0A1Y2J446"/>
<feature type="region of interest" description="Disordered" evidence="2">
    <location>
        <begin position="247"/>
        <end position="306"/>
    </location>
</feature>
<feature type="region of interest" description="Disordered" evidence="2">
    <location>
        <begin position="342"/>
        <end position="598"/>
    </location>
</feature>
<dbReference type="Proteomes" id="UP000193067">
    <property type="component" value="Unassembled WGS sequence"/>
</dbReference>
<dbReference type="SUPFAM" id="SSF101152">
    <property type="entry name" value="Mob1/phocein"/>
    <property type="match status" value="1"/>
</dbReference>
<reference evidence="3 4" key="1">
    <citation type="journal article" date="2015" name="Biotechnol. Biofuels">
        <title>Enhanced degradation of softwood versus hardwood by the white-rot fungus Pycnoporus coccineus.</title>
        <authorList>
            <person name="Couturier M."/>
            <person name="Navarro D."/>
            <person name="Chevret D."/>
            <person name="Henrissat B."/>
            <person name="Piumi F."/>
            <person name="Ruiz-Duenas F.J."/>
            <person name="Martinez A.T."/>
            <person name="Grigoriev I.V."/>
            <person name="Riley R."/>
            <person name="Lipzen A."/>
            <person name="Berrin J.G."/>
            <person name="Master E.R."/>
            <person name="Rosso M.N."/>
        </authorList>
    </citation>
    <scope>NUCLEOTIDE SEQUENCE [LARGE SCALE GENOMIC DNA]</scope>
    <source>
        <strain evidence="3 4">BRFM310</strain>
    </source>
</reference>
<evidence type="ECO:0000256" key="1">
    <source>
        <dbReference type="PIRSR" id="PIRSR605301-1"/>
    </source>
</evidence>
<protein>
    <submittedName>
        <fullName evidence="3">Mob1/phocein</fullName>
    </submittedName>
</protein>
<dbReference type="PANTHER" id="PTHR22599">
    <property type="entry name" value="MPS ONE BINDER KINASE ACTIVATOR-LIKE MOB"/>
    <property type="match status" value="1"/>
</dbReference>
<gene>
    <name evidence="3" type="ORF">PYCCODRAFT_1449197</name>
</gene>
<dbReference type="STRING" id="1353009.A0A1Y2J446"/>
<dbReference type="Gene3D" id="1.20.140.30">
    <property type="entry name" value="MOB kinase activator"/>
    <property type="match status" value="1"/>
</dbReference>
<feature type="binding site" evidence="1">
    <location>
        <position position="194"/>
    </location>
    <ligand>
        <name>Zn(2+)</name>
        <dbReference type="ChEBI" id="CHEBI:29105"/>
    </ligand>
</feature>
<feature type="compositionally biased region" description="Basic and acidic residues" evidence="2">
    <location>
        <begin position="369"/>
        <end position="378"/>
    </location>
</feature>
<feature type="compositionally biased region" description="Basic and acidic residues" evidence="2">
    <location>
        <begin position="70"/>
        <end position="80"/>
    </location>
</feature>
<feature type="region of interest" description="Disordered" evidence="2">
    <location>
        <begin position="56"/>
        <end position="81"/>
    </location>
</feature>